<evidence type="ECO:0000313" key="1">
    <source>
        <dbReference type="EMBL" id="SEQ70132.1"/>
    </source>
</evidence>
<dbReference type="RefSeq" id="WP_091358512.1">
    <property type="nucleotide sequence ID" value="NZ_AP025284.1"/>
</dbReference>
<dbReference type="OrthoDB" id="5877525at2"/>
<accession>A0A1H9I6H9</accession>
<dbReference type="Proteomes" id="UP000198749">
    <property type="component" value="Unassembled WGS sequence"/>
</dbReference>
<proteinExistence type="predicted"/>
<name>A0A1H9I6H9_9GAMM</name>
<dbReference type="AlphaFoldDB" id="A0A1H9I6H9"/>
<gene>
    <name evidence="1" type="ORF">SAMN03080615_02460</name>
</gene>
<keyword evidence="2" id="KW-1185">Reference proteome</keyword>
<sequence length="130" mass="15043">MLAFTGLANARRLMGKTSLKRLAMISEADWKHFKTVQAATLDKFCKQILDDASETINDVVLSNHEKYISLYRMIEKRDKRIAEIFNYNSRSKVMLQLYLLKSEGLLEAVQIAGFSTEVQEYLTNNDLYVR</sequence>
<evidence type="ECO:0000313" key="2">
    <source>
        <dbReference type="Proteomes" id="UP000198749"/>
    </source>
</evidence>
<protein>
    <submittedName>
        <fullName evidence="1">Uncharacterized protein</fullName>
    </submittedName>
</protein>
<dbReference type="EMBL" id="FOGB01000006">
    <property type="protein sequence ID" value="SEQ70132.1"/>
    <property type="molecule type" value="Genomic_DNA"/>
</dbReference>
<organism evidence="1 2">
    <name type="scientific">Amphritea atlantica</name>
    <dbReference type="NCBI Taxonomy" id="355243"/>
    <lineage>
        <taxon>Bacteria</taxon>
        <taxon>Pseudomonadati</taxon>
        <taxon>Pseudomonadota</taxon>
        <taxon>Gammaproteobacteria</taxon>
        <taxon>Oceanospirillales</taxon>
        <taxon>Oceanospirillaceae</taxon>
        <taxon>Amphritea</taxon>
    </lineage>
</organism>
<reference evidence="2" key="1">
    <citation type="submission" date="2016-10" db="EMBL/GenBank/DDBJ databases">
        <authorList>
            <person name="Varghese N."/>
            <person name="Submissions S."/>
        </authorList>
    </citation>
    <scope>NUCLEOTIDE SEQUENCE [LARGE SCALE GENOMIC DNA]</scope>
    <source>
        <strain evidence="2">DSM 18887</strain>
    </source>
</reference>